<dbReference type="GO" id="GO:0071555">
    <property type="term" value="P:cell wall organization"/>
    <property type="evidence" value="ECO:0007669"/>
    <property type="project" value="UniProtKB-KW"/>
</dbReference>
<dbReference type="GO" id="GO:0047480">
    <property type="term" value="F:UDP-N-acetylmuramoyl-tripeptide-D-alanyl-D-alanine ligase activity"/>
    <property type="evidence" value="ECO:0007669"/>
    <property type="project" value="UniProtKB-UniRule"/>
</dbReference>
<dbReference type="Pfam" id="PF08245">
    <property type="entry name" value="Mur_ligase_M"/>
    <property type="match status" value="1"/>
</dbReference>
<gene>
    <name evidence="10" type="primary">murF</name>
    <name evidence="14" type="ORF">MUG84_04625</name>
</gene>
<proteinExistence type="inferred from homology"/>
<dbReference type="RefSeq" id="WP_244721033.1">
    <property type="nucleotide sequence ID" value="NZ_JALIRP010000002.1"/>
</dbReference>
<evidence type="ECO:0000256" key="4">
    <source>
        <dbReference type="ARBA" id="ARBA00022741"/>
    </source>
</evidence>
<comment type="catalytic activity">
    <reaction evidence="10 11">
        <text>D-alanyl-D-alanine + UDP-N-acetyl-alpha-D-muramoyl-L-alanyl-gamma-D-glutamyl-meso-2,6-diaminopimelate + ATP = UDP-N-acetyl-alpha-D-muramoyl-L-alanyl-gamma-D-glutamyl-meso-2,6-diaminopimeloyl-D-alanyl-D-alanine + ADP + phosphate + H(+)</text>
        <dbReference type="Rhea" id="RHEA:28374"/>
        <dbReference type="ChEBI" id="CHEBI:15378"/>
        <dbReference type="ChEBI" id="CHEBI:30616"/>
        <dbReference type="ChEBI" id="CHEBI:43474"/>
        <dbReference type="ChEBI" id="CHEBI:57822"/>
        <dbReference type="ChEBI" id="CHEBI:61386"/>
        <dbReference type="ChEBI" id="CHEBI:83905"/>
        <dbReference type="ChEBI" id="CHEBI:456216"/>
        <dbReference type="EC" id="6.3.2.10"/>
    </reaction>
</comment>
<evidence type="ECO:0000256" key="7">
    <source>
        <dbReference type="ARBA" id="ARBA00022984"/>
    </source>
</evidence>
<evidence type="ECO:0000256" key="1">
    <source>
        <dbReference type="ARBA" id="ARBA00022490"/>
    </source>
</evidence>
<dbReference type="EMBL" id="JALIRP010000002">
    <property type="protein sequence ID" value="MCJ8011027.1"/>
    <property type="molecule type" value="Genomic_DNA"/>
</dbReference>
<dbReference type="PANTHER" id="PTHR43024">
    <property type="entry name" value="UDP-N-ACETYLMURAMOYL-TRIPEPTIDE--D-ALANYL-D-ALANINE LIGASE"/>
    <property type="match status" value="1"/>
</dbReference>
<dbReference type="Gene3D" id="3.90.190.20">
    <property type="entry name" value="Mur ligase, C-terminal domain"/>
    <property type="match status" value="1"/>
</dbReference>
<dbReference type="GO" id="GO:0005524">
    <property type="term" value="F:ATP binding"/>
    <property type="evidence" value="ECO:0007669"/>
    <property type="project" value="UniProtKB-UniRule"/>
</dbReference>
<dbReference type="NCBIfam" id="TIGR01143">
    <property type="entry name" value="murF"/>
    <property type="match status" value="1"/>
</dbReference>
<organism evidence="14 15">
    <name type="scientific">Paenibacillus mangrovi</name>
    <dbReference type="NCBI Taxonomy" id="2931978"/>
    <lineage>
        <taxon>Bacteria</taxon>
        <taxon>Bacillati</taxon>
        <taxon>Bacillota</taxon>
        <taxon>Bacilli</taxon>
        <taxon>Bacillales</taxon>
        <taxon>Paenibacillaceae</taxon>
        <taxon>Paenibacillus</taxon>
    </lineage>
</organism>
<evidence type="ECO:0000256" key="3">
    <source>
        <dbReference type="ARBA" id="ARBA00022618"/>
    </source>
</evidence>
<evidence type="ECO:0000259" key="12">
    <source>
        <dbReference type="Pfam" id="PF02875"/>
    </source>
</evidence>
<dbReference type="GO" id="GO:0009252">
    <property type="term" value="P:peptidoglycan biosynthetic process"/>
    <property type="evidence" value="ECO:0007669"/>
    <property type="project" value="UniProtKB-UniRule"/>
</dbReference>
<dbReference type="InterPro" id="IPR036565">
    <property type="entry name" value="Mur-like_cat_sf"/>
</dbReference>
<dbReference type="InterPro" id="IPR051046">
    <property type="entry name" value="MurCDEF_CellWall_CoF430Synth"/>
</dbReference>
<evidence type="ECO:0000256" key="2">
    <source>
        <dbReference type="ARBA" id="ARBA00022598"/>
    </source>
</evidence>
<feature type="domain" description="Mur ligase C-terminal" evidence="12">
    <location>
        <begin position="318"/>
        <end position="444"/>
    </location>
</feature>
<keyword evidence="8 10" id="KW-0131">Cell cycle</keyword>
<evidence type="ECO:0000313" key="14">
    <source>
        <dbReference type="EMBL" id="MCJ8011027.1"/>
    </source>
</evidence>
<keyword evidence="3 10" id="KW-0132">Cell division</keyword>
<keyword evidence="6 10" id="KW-0133">Cell shape</keyword>
<dbReference type="Gene3D" id="3.40.1390.10">
    <property type="entry name" value="MurE/MurF, N-terminal domain"/>
    <property type="match status" value="1"/>
</dbReference>
<evidence type="ECO:0000256" key="11">
    <source>
        <dbReference type="RuleBase" id="RU004136"/>
    </source>
</evidence>
<feature type="domain" description="Mur ligase central" evidence="13">
    <location>
        <begin position="110"/>
        <end position="296"/>
    </location>
</feature>
<evidence type="ECO:0000256" key="8">
    <source>
        <dbReference type="ARBA" id="ARBA00023306"/>
    </source>
</evidence>
<dbReference type="InterPro" id="IPR035911">
    <property type="entry name" value="MurE/MurF_N"/>
</dbReference>
<dbReference type="HAMAP" id="MF_02019">
    <property type="entry name" value="MurF"/>
    <property type="match status" value="1"/>
</dbReference>
<dbReference type="InterPro" id="IPR013221">
    <property type="entry name" value="Mur_ligase_cen"/>
</dbReference>
<keyword evidence="7 10" id="KW-0573">Peptidoglycan synthesis</keyword>
<evidence type="ECO:0000256" key="5">
    <source>
        <dbReference type="ARBA" id="ARBA00022840"/>
    </source>
</evidence>
<keyword evidence="9 10" id="KW-0961">Cell wall biogenesis/degradation</keyword>
<name>A0A9X2B3X5_9BACL</name>
<dbReference type="SUPFAM" id="SSF63418">
    <property type="entry name" value="MurE/MurF N-terminal domain"/>
    <property type="match status" value="1"/>
</dbReference>
<accession>A0A9X2B3X5</accession>
<dbReference type="EC" id="6.3.2.10" evidence="10 11"/>
<dbReference type="InterPro" id="IPR004101">
    <property type="entry name" value="Mur_ligase_C"/>
</dbReference>
<dbReference type="Gene3D" id="3.40.1190.10">
    <property type="entry name" value="Mur-like, catalytic domain"/>
    <property type="match status" value="1"/>
</dbReference>
<dbReference type="GO" id="GO:0005737">
    <property type="term" value="C:cytoplasm"/>
    <property type="evidence" value="ECO:0007669"/>
    <property type="project" value="UniProtKB-SubCell"/>
</dbReference>
<keyword evidence="15" id="KW-1185">Reference proteome</keyword>
<evidence type="ECO:0000256" key="10">
    <source>
        <dbReference type="HAMAP-Rule" id="MF_02019"/>
    </source>
</evidence>
<dbReference type="GO" id="GO:0008360">
    <property type="term" value="P:regulation of cell shape"/>
    <property type="evidence" value="ECO:0007669"/>
    <property type="project" value="UniProtKB-KW"/>
</dbReference>
<evidence type="ECO:0000313" key="15">
    <source>
        <dbReference type="Proteomes" id="UP001139347"/>
    </source>
</evidence>
<dbReference type="Pfam" id="PF02875">
    <property type="entry name" value="Mur_ligase_C"/>
    <property type="match status" value="1"/>
</dbReference>
<keyword evidence="2 10" id="KW-0436">Ligase</keyword>
<dbReference type="SUPFAM" id="SSF53623">
    <property type="entry name" value="MurD-like peptide ligases, catalytic domain"/>
    <property type="match status" value="1"/>
</dbReference>
<evidence type="ECO:0000259" key="13">
    <source>
        <dbReference type="Pfam" id="PF08245"/>
    </source>
</evidence>
<dbReference type="GO" id="GO:0051301">
    <property type="term" value="P:cell division"/>
    <property type="evidence" value="ECO:0007669"/>
    <property type="project" value="UniProtKB-KW"/>
</dbReference>
<keyword evidence="5 10" id="KW-0067">ATP-binding</keyword>
<comment type="similarity">
    <text evidence="10">Belongs to the MurCDEF family. MurF subfamily.</text>
</comment>
<feature type="binding site" evidence="10">
    <location>
        <begin position="112"/>
        <end position="118"/>
    </location>
    <ligand>
        <name>ATP</name>
        <dbReference type="ChEBI" id="CHEBI:30616"/>
    </ligand>
</feature>
<reference evidence="14" key="1">
    <citation type="submission" date="2022-04" db="EMBL/GenBank/DDBJ databases">
        <title>Paenibacillus mangrovi sp. nov., a novel endophytic bacterium isolated from bark of Kandelia candel.</title>
        <authorList>
            <person name="Tuo L."/>
        </authorList>
    </citation>
    <scope>NUCLEOTIDE SEQUENCE</scope>
    <source>
        <strain evidence="14">KQZ6P-2</strain>
    </source>
</reference>
<dbReference type="InterPro" id="IPR036615">
    <property type="entry name" value="Mur_ligase_C_dom_sf"/>
</dbReference>
<dbReference type="AlphaFoldDB" id="A0A9X2B3X5"/>
<dbReference type="SUPFAM" id="SSF53244">
    <property type="entry name" value="MurD-like peptide ligases, peptide-binding domain"/>
    <property type="match status" value="1"/>
</dbReference>
<evidence type="ECO:0000256" key="9">
    <source>
        <dbReference type="ARBA" id="ARBA00023316"/>
    </source>
</evidence>
<keyword evidence="1 10" id="KW-0963">Cytoplasm</keyword>
<dbReference type="InterPro" id="IPR005863">
    <property type="entry name" value="UDP-N-AcMur_synth"/>
</dbReference>
<dbReference type="Proteomes" id="UP001139347">
    <property type="component" value="Unassembled WGS sequence"/>
</dbReference>
<comment type="caution">
    <text evidence="14">The sequence shown here is derived from an EMBL/GenBank/DDBJ whole genome shotgun (WGS) entry which is preliminary data.</text>
</comment>
<dbReference type="PANTHER" id="PTHR43024:SF1">
    <property type="entry name" value="UDP-N-ACETYLMURAMOYL-TRIPEPTIDE--D-ALANYL-D-ALANINE LIGASE"/>
    <property type="match status" value="1"/>
</dbReference>
<keyword evidence="4 10" id="KW-0547">Nucleotide-binding</keyword>
<comment type="pathway">
    <text evidence="10 11">Cell wall biogenesis; peptidoglycan biosynthesis.</text>
</comment>
<comment type="subcellular location">
    <subcellularLocation>
        <location evidence="10 11">Cytoplasm</location>
    </subcellularLocation>
</comment>
<protein>
    <recommendedName>
        <fullName evidence="10 11">UDP-N-acetylmuramoyl-tripeptide--D-alanyl-D-alanine ligase</fullName>
        <ecNumber evidence="10 11">6.3.2.10</ecNumber>
    </recommendedName>
    <alternativeName>
        <fullName evidence="10">D-alanyl-D-alanine-adding enzyme</fullName>
    </alternativeName>
</protein>
<comment type="function">
    <text evidence="10 11">Involved in cell wall formation. Catalyzes the final step in the synthesis of UDP-N-acetylmuramoyl-pentapeptide, the precursor of murein.</text>
</comment>
<sequence length="458" mass="50350">MIQKNLNDIAKMVSGEVLLPDSQTILIKGVSIDSRTTKQGNLFIPIIRNDDGHKYALNAVDNGAVASLWQKNHPNPPLNIPLIIVEDTFVALQALAKAYRTELHAIIIGITGSNGKTTTKDMISSILSTTFKVHKTQGNLNGQYGLPITLLETNKDTEVVVLEMGISYLGEMERLASIAQPNVAVLTMIGESHISNFGLRENIAQAKLQITNGLPENSVIVINGDEELLEEGIKKLNLHESVKIIRFGLSNQNDYFTTSISALSDSTTFVLNGHSYSFPLIGAHNVNNALASIAVAEHLGVTKENITKGLKKLEITGMRMEKSKSKSGFIVINDAWNASPTSMKSAIETFQELSEYNQKIIVLGDMFELGENEILFHQEIGRLLDPRYVNYVFTVGKLAEYIALEAMGVFPQGHVIAFHQKEEIVKAVESIIQTNSVVLVKGSRGMKLEEVVEQLKEI</sequence>
<evidence type="ECO:0000256" key="6">
    <source>
        <dbReference type="ARBA" id="ARBA00022960"/>
    </source>
</evidence>